<dbReference type="RefSeq" id="WP_114494441.1">
    <property type="nucleotide sequence ID" value="NZ_QPJW01000001.1"/>
</dbReference>
<evidence type="ECO:0000259" key="8">
    <source>
        <dbReference type="Pfam" id="PF01545"/>
    </source>
</evidence>
<name>A0A369BLI1_9BACL</name>
<evidence type="ECO:0000256" key="4">
    <source>
        <dbReference type="ARBA" id="ARBA00022692"/>
    </source>
</evidence>
<evidence type="ECO:0000313" key="10">
    <source>
        <dbReference type="EMBL" id="RCX22449.1"/>
    </source>
</evidence>
<dbReference type="Pfam" id="PF01545">
    <property type="entry name" value="Cation_efflux"/>
    <property type="match status" value="1"/>
</dbReference>
<evidence type="ECO:0000256" key="3">
    <source>
        <dbReference type="ARBA" id="ARBA00022448"/>
    </source>
</evidence>
<dbReference type="InterPro" id="IPR050291">
    <property type="entry name" value="CDF_Transporter"/>
</dbReference>
<feature type="transmembrane region" description="Helical" evidence="7">
    <location>
        <begin position="83"/>
        <end position="105"/>
    </location>
</feature>
<dbReference type="InterPro" id="IPR027469">
    <property type="entry name" value="Cation_efflux_TMD_sf"/>
</dbReference>
<dbReference type="Gene3D" id="1.20.1510.10">
    <property type="entry name" value="Cation efflux protein transmembrane domain"/>
    <property type="match status" value="1"/>
</dbReference>
<evidence type="ECO:0000259" key="9">
    <source>
        <dbReference type="Pfam" id="PF16916"/>
    </source>
</evidence>
<keyword evidence="4 7" id="KW-0812">Transmembrane</keyword>
<proteinExistence type="inferred from homology"/>
<dbReference type="Proteomes" id="UP000253090">
    <property type="component" value="Unassembled WGS sequence"/>
</dbReference>
<dbReference type="InterPro" id="IPR002524">
    <property type="entry name" value="Cation_efflux"/>
</dbReference>
<keyword evidence="6 7" id="KW-0472">Membrane</keyword>
<protein>
    <submittedName>
        <fullName evidence="10">Cation diffusion facilitator family transporter</fullName>
    </submittedName>
</protein>
<dbReference type="SUPFAM" id="SSF161111">
    <property type="entry name" value="Cation efflux protein transmembrane domain-like"/>
    <property type="match status" value="1"/>
</dbReference>
<dbReference type="SUPFAM" id="SSF160240">
    <property type="entry name" value="Cation efflux protein cytoplasmic domain-like"/>
    <property type="match status" value="1"/>
</dbReference>
<dbReference type="NCBIfam" id="TIGR01297">
    <property type="entry name" value="CDF"/>
    <property type="match status" value="1"/>
</dbReference>
<feature type="domain" description="Cation efflux protein cytoplasmic" evidence="9">
    <location>
        <begin position="221"/>
        <end position="297"/>
    </location>
</feature>
<evidence type="ECO:0000256" key="2">
    <source>
        <dbReference type="ARBA" id="ARBA00008114"/>
    </source>
</evidence>
<keyword evidence="3" id="KW-0813">Transport</keyword>
<comment type="caution">
    <text evidence="10">The sequence shown here is derived from an EMBL/GenBank/DDBJ whole genome shotgun (WGS) entry which is preliminary data.</text>
</comment>
<dbReference type="InterPro" id="IPR027470">
    <property type="entry name" value="Cation_efflux_CTD"/>
</dbReference>
<keyword evidence="11" id="KW-1185">Reference proteome</keyword>
<keyword evidence="5 7" id="KW-1133">Transmembrane helix</keyword>
<sequence length="319" mass="34967">MSREQAAPAASADWLGIANHIVLAAFKGTVGLLFDSRALLADALYSASDAAAMVSDKLKFNRQSMKGKMTHSRSLPGGVKEPLLVIFLSVFLLMGSFQMGISSIAAVSKGELVPPGYMAGVAIVISIALKEALFQYQYRQARKQSGEHTRFLIETHRYSWYSSVAVLIGVFGTMTGQAMELPVLLYLDPVVALFVACLVLWRVYRMVRGSVYGSLISVIQEEDATRFIETVQRVHGVITVDELIAQENGHYVTIAARISVNPRITVMEANEIASRAKVLLMNRFSHISDVSIQVLPYDPGYPYKSNCEGSGEDLPTLIQ</sequence>
<feature type="transmembrane region" description="Helical" evidence="7">
    <location>
        <begin position="117"/>
        <end position="138"/>
    </location>
</feature>
<evidence type="ECO:0000256" key="6">
    <source>
        <dbReference type="ARBA" id="ARBA00023136"/>
    </source>
</evidence>
<comment type="subcellular location">
    <subcellularLocation>
        <location evidence="1">Membrane</location>
        <topology evidence="1">Multi-pass membrane protein</topology>
    </subcellularLocation>
</comment>
<evidence type="ECO:0000256" key="7">
    <source>
        <dbReference type="SAM" id="Phobius"/>
    </source>
</evidence>
<dbReference type="PANTHER" id="PTHR43840">
    <property type="entry name" value="MITOCHONDRIAL METAL TRANSPORTER 1-RELATED"/>
    <property type="match status" value="1"/>
</dbReference>
<accession>A0A369BLI1</accession>
<feature type="transmembrane region" description="Helical" evidence="7">
    <location>
        <begin position="158"/>
        <end position="177"/>
    </location>
</feature>
<dbReference type="PANTHER" id="PTHR43840:SF15">
    <property type="entry name" value="MITOCHONDRIAL METAL TRANSPORTER 1-RELATED"/>
    <property type="match status" value="1"/>
</dbReference>
<evidence type="ECO:0000313" key="11">
    <source>
        <dbReference type="Proteomes" id="UP000253090"/>
    </source>
</evidence>
<gene>
    <name evidence="10" type="ORF">DFP94_10129</name>
</gene>
<feature type="domain" description="Cation efflux protein transmembrane" evidence="8">
    <location>
        <begin position="15"/>
        <end position="211"/>
    </location>
</feature>
<comment type="similarity">
    <text evidence="2">Belongs to the cation diffusion facilitator (CDF) transporter (TC 2.A.4) family.</text>
</comment>
<reference evidence="10 11" key="1">
    <citation type="submission" date="2018-07" db="EMBL/GenBank/DDBJ databases">
        <title>Genomic Encyclopedia of Type Strains, Phase III (KMG-III): the genomes of soil and plant-associated and newly described type strains.</title>
        <authorList>
            <person name="Whitman W."/>
        </authorList>
    </citation>
    <scope>NUCLEOTIDE SEQUENCE [LARGE SCALE GENOMIC DNA]</scope>
    <source>
        <strain evidence="10 11">CECT 8333</strain>
    </source>
</reference>
<evidence type="ECO:0000256" key="5">
    <source>
        <dbReference type="ARBA" id="ARBA00022989"/>
    </source>
</evidence>
<dbReference type="AlphaFoldDB" id="A0A369BLI1"/>
<organism evidence="10 11">
    <name type="scientific">Fontibacillus phaseoli</name>
    <dbReference type="NCBI Taxonomy" id="1416533"/>
    <lineage>
        <taxon>Bacteria</taxon>
        <taxon>Bacillati</taxon>
        <taxon>Bacillota</taxon>
        <taxon>Bacilli</taxon>
        <taxon>Bacillales</taxon>
        <taxon>Paenibacillaceae</taxon>
        <taxon>Fontibacillus</taxon>
    </lineage>
</organism>
<dbReference type="Pfam" id="PF16916">
    <property type="entry name" value="ZT_dimer"/>
    <property type="match status" value="1"/>
</dbReference>
<feature type="transmembrane region" description="Helical" evidence="7">
    <location>
        <begin position="183"/>
        <end position="204"/>
    </location>
</feature>
<dbReference type="InterPro" id="IPR058533">
    <property type="entry name" value="Cation_efflux_TM"/>
</dbReference>
<dbReference type="Gene3D" id="3.30.70.1350">
    <property type="entry name" value="Cation efflux protein, cytoplasmic domain"/>
    <property type="match status" value="1"/>
</dbReference>
<dbReference type="GO" id="GO:0016020">
    <property type="term" value="C:membrane"/>
    <property type="evidence" value="ECO:0007669"/>
    <property type="project" value="UniProtKB-SubCell"/>
</dbReference>
<dbReference type="InterPro" id="IPR036837">
    <property type="entry name" value="Cation_efflux_CTD_sf"/>
</dbReference>
<dbReference type="OrthoDB" id="9806522at2"/>
<dbReference type="EMBL" id="QPJW01000001">
    <property type="protein sequence ID" value="RCX22449.1"/>
    <property type="molecule type" value="Genomic_DNA"/>
</dbReference>
<evidence type="ECO:0000256" key="1">
    <source>
        <dbReference type="ARBA" id="ARBA00004141"/>
    </source>
</evidence>
<dbReference type="GO" id="GO:0008324">
    <property type="term" value="F:monoatomic cation transmembrane transporter activity"/>
    <property type="evidence" value="ECO:0007669"/>
    <property type="project" value="InterPro"/>
</dbReference>